<dbReference type="SMART" id="SM00421">
    <property type="entry name" value="HTH_LUXR"/>
    <property type="match status" value="1"/>
</dbReference>
<keyword evidence="3" id="KW-1185">Reference proteome</keyword>
<dbReference type="SUPFAM" id="SSF46894">
    <property type="entry name" value="C-terminal effector domain of the bipartite response regulators"/>
    <property type="match status" value="1"/>
</dbReference>
<evidence type="ECO:0000259" key="1">
    <source>
        <dbReference type="PROSITE" id="PS50043"/>
    </source>
</evidence>
<dbReference type="Pfam" id="PF00196">
    <property type="entry name" value="GerE"/>
    <property type="match status" value="1"/>
</dbReference>
<evidence type="ECO:0000313" key="3">
    <source>
        <dbReference type="Proteomes" id="UP000323917"/>
    </source>
</evidence>
<accession>A0A5B9QEJ9</accession>
<protein>
    <submittedName>
        <fullName evidence="2">Bacterial regulatory protein, luxR family</fullName>
    </submittedName>
</protein>
<dbReference type="PROSITE" id="PS50043">
    <property type="entry name" value="HTH_LUXR_2"/>
    <property type="match status" value="1"/>
</dbReference>
<name>A0A5B9QEJ9_9BACT</name>
<dbReference type="Proteomes" id="UP000323917">
    <property type="component" value="Chromosome"/>
</dbReference>
<feature type="domain" description="HTH luxR-type" evidence="1">
    <location>
        <begin position="1"/>
        <end position="63"/>
    </location>
</feature>
<dbReference type="InterPro" id="IPR036388">
    <property type="entry name" value="WH-like_DNA-bd_sf"/>
</dbReference>
<dbReference type="AlphaFoldDB" id="A0A5B9QEJ9"/>
<dbReference type="InterPro" id="IPR000792">
    <property type="entry name" value="Tscrpt_reg_LuxR_C"/>
</dbReference>
<dbReference type="PRINTS" id="PR00038">
    <property type="entry name" value="HTHLUXR"/>
</dbReference>
<evidence type="ECO:0000313" key="2">
    <source>
        <dbReference type="EMBL" id="QEG36060.1"/>
    </source>
</evidence>
<sequence>MSIHLTERQRQVVRLTSLGCSTEETAAILGLAVSTADNHKAAAMQRLGTDKAALLTRLAIKYRISSLKDKLSAAEKRKSGRKNDGWN</sequence>
<dbReference type="GO" id="GO:0003677">
    <property type="term" value="F:DNA binding"/>
    <property type="evidence" value="ECO:0007669"/>
    <property type="project" value="InterPro"/>
</dbReference>
<dbReference type="OrthoDB" id="281302at2"/>
<dbReference type="RefSeq" id="WP_148074474.1">
    <property type="nucleotide sequence ID" value="NZ_CP042913.1"/>
</dbReference>
<dbReference type="EMBL" id="CP042913">
    <property type="protein sequence ID" value="QEG36060.1"/>
    <property type="molecule type" value="Genomic_DNA"/>
</dbReference>
<dbReference type="GO" id="GO:0006355">
    <property type="term" value="P:regulation of DNA-templated transcription"/>
    <property type="evidence" value="ECO:0007669"/>
    <property type="project" value="InterPro"/>
</dbReference>
<proteinExistence type="predicted"/>
<dbReference type="InterPro" id="IPR016032">
    <property type="entry name" value="Sig_transdc_resp-reg_C-effctor"/>
</dbReference>
<organism evidence="2 3">
    <name type="scientific">Bythopirellula goksoeyrii</name>
    <dbReference type="NCBI Taxonomy" id="1400387"/>
    <lineage>
        <taxon>Bacteria</taxon>
        <taxon>Pseudomonadati</taxon>
        <taxon>Planctomycetota</taxon>
        <taxon>Planctomycetia</taxon>
        <taxon>Pirellulales</taxon>
        <taxon>Lacipirellulaceae</taxon>
        <taxon>Bythopirellula</taxon>
    </lineage>
</organism>
<dbReference type="Gene3D" id="1.10.10.10">
    <property type="entry name" value="Winged helix-like DNA-binding domain superfamily/Winged helix DNA-binding domain"/>
    <property type="match status" value="1"/>
</dbReference>
<gene>
    <name evidence="2" type="ORF">Pr1d_33690</name>
</gene>
<dbReference type="KEGG" id="bgok:Pr1d_33690"/>
<reference evidence="2 3" key="1">
    <citation type="submission" date="2019-08" db="EMBL/GenBank/DDBJ databases">
        <title>Deep-cultivation of Planctomycetes and their phenomic and genomic characterization uncovers novel biology.</title>
        <authorList>
            <person name="Wiegand S."/>
            <person name="Jogler M."/>
            <person name="Boedeker C."/>
            <person name="Pinto D."/>
            <person name="Vollmers J."/>
            <person name="Rivas-Marin E."/>
            <person name="Kohn T."/>
            <person name="Peeters S.H."/>
            <person name="Heuer A."/>
            <person name="Rast P."/>
            <person name="Oberbeckmann S."/>
            <person name="Bunk B."/>
            <person name="Jeske O."/>
            <person name="Meyerdierks A."/>
            <person name="Storesund J.E."/>
            <person name="Kallscheuer N."/>
            <person name="Luecker S."/>
            <person name="Lage O.M."/>
            <person name="Pohl T."/>
            <person name="Merkel B.J."/>
            <person name="Hornburger P."/>
            <person name="Mueller R.-W."/>
            <person name="Bruemmer F."/>
            <person name="Labrenz M."/>
            <person name="Spormann A.M."/>
            <person name="Op den Camp H."/>
            <person name="Overmann J."/>
            <person name="Amann R."/>
            <person name="Jetten M.S.M."/>
            <person name="Mascher T."/>
            <person name="Medema M.H."/>
            <person name="Devos D.P."/>
            <person name="Kaster A.-K."/>
            <person name="Ovreas L."/>
            <person name="Rohde M."/>
            <person name="Galperin M.Y."/>
            <person name="Jogler C."/>
        </authorList>
    </citation>
    <scope>NUCLEOTIDE SEQUENCE [LARGE SCALE GENOMIC DNA]</scope>
    <source>
        <strain evidence="2 3">Pr1d</strain>
    </source>
</reference>